<dbReference type="PANTHER" id="PTHR30466:SF1">
    <property type="entry name" value="FMN REDUCTASE (NADH) RUTF"/>
    <property type="match status" value="1"/>
</dbReference>
<name>A0AAQ2C5Q8_9MICO</name>
<proteinExistence type="predicted"/>
<keyword evidence="1" id="KW-0560">Oxidoreductase</keyword>
<dbReference type="Pfam" id="PF01613">
    <property type="entry name" value="Flavin_Reduct"/>
    <property type="match status" value="1"/>
</dbReference>
<evidence type="ECO:0000313" key="4">
    <source>
        <dbReference type="Proteomes" id="UP000297403"/>
    </source>
</evidence>
<dbReference type="GO" id="GO:0042602">
    <property type="term" value="F:riboflavin reductase (NADPH) activity"/>
    <property type="evidence" value="ECO:0007669"/>
    <property type="project" value="TreeGrafter"/>
</dbReference>
<feature type="domain" description="Flavin reductase like" evidence="2">
    <location>
        <begin position="39"/>
        <end position="183"/>
    </location>
</feature>
<dbReference type="GO" id="GO:0006208">
    <property type="term" value="P:pyrimidine nucleobase catabolic process"/>
    <property type="evidence" value="ECO:0007669"/>
    <property type="project" value="TreeGrafter"/>
</dbReference>
<dbReference type="InterPro" id="IPR002563">
    <property type="entry name" value="Flavin_Rdtase-like_dom"/>
</dbReference>
<gene>
    <name evidence="3" type="ORF">E3O49_10090</name>
</gene>
<sequence length="193" mass="20473">MNDTKTPQNAAAPAAVPAAVPLAEDPNAPLDLAAFKHAFRRHAAGVAVVTALRPDGTPVGFTATSLASLSSVPPLATFNMARSASTWPAIAESDRVVIHILGARNRGVAEVMSGPADKRFDGDHWQPGPHGLPVLKDVTSWMVGRIIERVLVHNSAVVVVKIESGGMGENDQALLYHERTYRVPGADVQPRRV</sequence>
<protein>
    <submittedName>
        <fullName evidence="3">Flavin reductase</fullName>
    </submittedName>
</protein>
<organism evidence="3 4">
    <name type="scientific">Cryobacterium shii</name>
    <dbReference type="NCBI Taxonomy" id="1259235"/>
    <lineage>
        <taxon>Bacteria</taxon>
        <taxon>Bacillati</taxon>
        <taxon>Actinomycetota</taxon>
        <taxon>Actinomycetes</taxon>
        <taxon>Micrococcales</taxon>
        <taxon>Microbacteriaceae</taxon>
        <taxon>Cryobacterium</taxon>
    </lineage>
</organism>
<reference evidence="3 4" key="1">
    <citation type="submission" date="2019-03" db="EMBL/GenBank/DDBJ databases">
        <title>Genomics of glacier-inhabiting Cryobacterium strains.</title>
        <authorList>
            <person name="Liu Q."/>
            <person name="Xin Y.-H."/>
        </authorList>
    </citation>
    <scope>NUCLEOTIDE SEQUENCE [LARGE SCALE GENOMIC DNA]</scope>
    <source>
        <strain evidence="4">TMT1-22</strain>
    </source>
</reference>
<comment type="caution">
    <text evidence="3">The sequence shown here is derived from an EMBL/GenBank/DDBJ whole genome shotgun (WGS) entry which is preliminary data.</text>
</comment>
<dbReference type="Gene3D" id="2.30.110.10">
    <property type="entry name" value="Electron Transport, Fmn-binding Protein, Chain A"/>
    <property type="match status" value="1"/>
</dbReference>
<dbReference type="Proteomes" id="UP000297403">
    <property type="component" value="Unassembled WGS sequence"/>
</dbReference>
<dbReference type="InterPro" id="IPR012349">
    <property type="entry name" value="Split_barrel_FMN-bd"/>
</dbReference>
<dbReference type="SUPFAM" id="SSF50475">
    <property type="entry name" value="FMN-binding split barrel"/>
    <property type="match status" value="1"/>
</dbReference>
<evidence type="ECO:0000256" key="1">
    <source>
        <dbReference type="ARBA" id="ARBA00023002"/>
    </source>
</evidence>
<evidence type="ECO:0000259" key="2">
    <source>
        <dbReference type="SMART" id="SM00903"/>
    </source>
</evidence>
<dbReference type="RefSeq" id="WP_134365867.1">
    <property type="nucleotide sequence ID" value="NZ_SOFY01000056.1"/>
</dbReference>
<dbReference type="SMART" id="SM00903">
    <property type="entry name" value="Flavin_Reduct"/>
    <property type="match status" value="1"/>
</dbReference>
<evidence type="ECO:0000313" key="3">
    <source>
        <dbReference type="EMBL" id="TFC45858.1"/>
    </source>
</evidence>
<dbReference type="PANTHER" id="PTHR30466">
    <property type="entry name" value="FLAVIN REDUCTASE"/>
    <property type="match status" value="1"/>
</dbReference>
<accession>A0AAQ2C5Q8</accession>
<keyword evidence="4" id="KW-1185">Reference proteome</keyword>
<dbReference type="EMBL" id="SOFY01000056">
    <property type="protein sequence ID" value="TFC45858.1"/>
    <property type="molecule type" value="Genomic_DNA"/>
</dbReference>
<dbReference type="GO" id="GO:0010181">
    <property type="term" value="F:FMN binding"/>
    <property type="evidence" value="ECO:0007669"/>
    <property type="project" value="InterPro"/>
</dbReference>
<dbReference type="InterPro" id="IPR050268">
    <property type="entry name" value="NADH-dep_flavin_reductase"/>
</dbReference>
<dbReference type="AlphaFoldDB" id="A0AAQ2C5Q8"/>